<dbReference type="Pfam" id="PF13624">
    <property type="entry name" value="SurA_N_3"/>
    <property type="match status" value="1"/>
</dbReference>
<evidence type="ECO:0000313" key="11">
    <source>
        <dbReference type="Proteomes" id="UP000002524"/>
    </source>
</evidence>
<dbReference type="eggNOG" id="COG0760">
    <property type="taxonomic scope" value="Bacteria"/>
</dbReference>
<dbReference type="PANTHER" id="PTHR47245">
    <property type="entry name" value="PEPTIDYLPROLYL ISOMERASE"/>
    <property type="match status" value="1"/>
</dbReference>
<dbReference type="PROSITE" id="PS50198">
    <property type="entry name" value="PPIC_PPIASE_2"/>
    <property type="match status" value="1"/>
</dbReference>
<dbReference type="OrthoDB" id="52938at2"/>
<dbReference type="SUPFAM" id="SSF54534">
    <property type="entry name" value="FKBP-like"/>
    <property type="match status" value="1"/>
</dbReference>
<keyword evidence="4 6" id="KW-0697">Rotamase</keyword>
<keyword evidence="8" id="KW-0472">Membrane</keyword>
<dbReference type="Gene3D" id="1.10.4030.10">
    <property type="entry name" value="Porin chaperone SurA, peptide-binding domain"/>
    <property type="match status" value="1"/>
</dbReference>
<dbReference type="InterPro" id="IPR050245">
    <property type="entry name" value="PrsA_foldase"/>
</dbReference>
<dbReference type="InterPro" id="IPR000297">
    <property type="entry name" value="PPIase_PpiC"/>
</dbReference>
<accession>Q9RY79</accession>
<evidence type="ECO:0000256" key="4">
    <source>
        <dbReference type="ARBA" id="ARBA00023110"/>
    </source>
</evidence>
<proteinExistence type="predicted"/>
<dbReference type="KEGG" id="dra:DR_0071"/>
<dbReference type="PIR" id="E75563">
    <property type="entry name" value="E75563"/>
</dbReference>
<evidence type="ECO:0000256" key="5">
    <source>
        <dbReference type="ARBA" id="ARBA00023235"/>
    </source>
</evidence>
<dbReference type="PaxDb" id="243230-DR_0071"/>
<name>Q9RY79_DEIRA</name>
<comment type="catalytic activity">
    <reaction evidence="1">
        <text>[protein]-peptidylproline (omega=180) = [protein]-peptidylproline (omega=0)</text>
        <dbReference type="Rhea" id="RHEA:16237"/>
        <dbReference type="Rhea" id="RHEA-COMP:10747"/>
        <dbReference type="Rhea" id="RHEA-COMP:10748"/>
        <dbReference type="ChEBI" id="CHEBI:83833"/>
        <dbReference type="ChEBI" id="CHEBI:83834"/>
        <dbReference type="EC" id="5.2.1.8"/>
    </reaction>
</comment>
<dbReference type="EMBL" id="AE000513">
    <property type="protein sequence ID" value="AAF09662.1"/>
    <property type="molecule type" value="Genomic_DNA"/>
</dbReference>
<keyword evidence="8" id="KW-0812">Transmembrane</keyword>
<keyword evidence="8" id="KW-1133">Transmembrane helix</keyword>
<evidence type="ECO:0000256" key="2">
    <source>
        <dbReference type="ARBA" id="ARBA00013194"/>
    </source>
</evidence>
<reference evidence="10 11" key="1">
    <citation type="journal article" date="1999" name="Science">
        <title>Genome sequence of the radioresistant bacterium Deinococcus radiodurans R1.</title>
        <authorList>
            <person name="White O."/>
            <person name="Eisen J.A."/>
            <person name="Heidelberg J.F."/>
            <person name="Hickey E.K."/>
            <person name="Peterson J.D."/>
            <person name="Dodson R.J."/>
            <person name="Haft D.H."/>
            <person name="Gwinn M.L."/>
            <person name="Nelson W.C."/>
            <person name="Richardson D.L."/>
            <person name="Moffat K.S."/>
            <person name="Qin H."/>
            <person name="Jiang L."/>
            <person name="Pamphile W."/>
            <person name="Crosby M."/>
            <person name="Shen M."/>
            <person name="Vamathevan J.J."/>
            <person name="Lam P."/>
            <person name="McDonald L."/>
            <person name="Utterback T."/>
            <person name="Zalewski C."/>
            <person name="Makarova K.S."/>
            <person name="Aravind L."/>
            <person name="Daly M.J."/>
            <person name="Minton K.W."/>
            <person name="Fleischmann R.D."/>
            <person name="Ketchum K.A."/>
            <person name="Nelson K.E."/>
            <person name="Salzberg S."/>
            <person name="Smith H.O."/>
            <person name="Venter J.C."/>
            <person name="Fraser C.M."/>
        </authorList>
    </citation>
    <scope>NUCLEOTIDE SEQUENCE [LARGE SCALE GENOMIC DNA]</scope>
    <source>
        <strain evidence="11">ATCC 13939 / DSM 20539 / JCM 16871 / LMG 4051 / NBRC 15346 / NCIMB 9279 / R1 / VKM B-1422</strain>
    </source>
</reference>
<feature type="compositionally biased region" description="Basic residues" evidence="7">
    <location>
        <begin position="615"/>
        <end position="633"/>
    </location>
</feature>
<organism evidence="10 11">
    <name type="scientific">Deinococcus radiodurans (strain ATCC 13939 / DSM 20539 / JCM 16871 / CCUG 27074 / LMG 4051 / NBRC 15346 / NCIMB 9279 / VKM B-1422 / R1)</name>
    <dbReference type="NCBI Taxonomy" id="243230"/>
    <lineage>
        <taxon>Bacteria</taxon>
        <taxon>Thermotogati</taxon>
        <taxon>Deinococcota</taxon>
        <taxon>Deinococci</taxon>
        <taxon>Deinococcales</taxon>
        <taxon>Deinococcaceae</taxon>
        <taxon>Deinococcus</taxon>
    </lineage>
</organism>
<feature type="transmembrane region" description="Helical" evidence="8">
    <location>
        <begin position="30"/>
        <end position="50"/>
    </location>
</feature>
<evidence type="ECO:0000256" key="6">
    <source>
        <dbReference type="PROSITE-ProRule" id="PRU00278"/>
    </source>
</evidence>
<dbReference type="EC" id="5.2.1.8" evidence="2"/>
<evidence type="ECO:0000313" key="10">
    <source>
        <dbReference type="EMBL" id="AAF09662.1"/>
    </source>
</evidence>
<keyword evidence="11" id="KW-1185">Reference proteome</keyword>
<dbReference type="Gene3D" id="3.10.50.40">
    <property type="match status" value="1"/>
</dbReference>
<dbReference type="Proteomes" id="UP000002524">
    <property type="component" value="Chromosome 1"/>
</dbReference>
<evidence type="ECO:0000256" key="7">
    <source>
        <dbReference type="SAM" id="MobiDB-lite"/>
    </source>
</evidence>
<dbReference type="InterPro" id="IPR046357">
    <property type="entry name" value="PPIase_dom_sf"/>
</dbReference>
<protein>
    <recommendedName>
        <fullName evidence="2">peptidylprolyl isomerase</fullName>
        <ecNumber evidence="2">5.2.1.8</ecNumber>
    </recommendedName>
</protein>
<feature type="region of interest" description="Disordered" evidence="7">
    <location>
        <begin position="1"/>
        <end position="24"/>
    </location>
</feature>
<dbReference type="PANTHER" id="PTHR47245:SF1">
    <property type="entry name" value="FOLDASE PROTEIN PRSA"/>
    <property type="match status" value="1"/>
</dbReference>
<gene>
    <name evidence="10" type="ordered locus">DR_0071</name>
</gene>
<feature type="compositionally biased region" description="Basic and acidic residues" evidence="7">
    <location>
        <begin position="634"/>
        <end position="644"/>
    </location>
</feature>
<dbReference type="PATRIC" id="fig|243230.17.peg.234"/>
<dbReference type="GO" id="GO:0003755">
    <property type="term" value="F:peptidyl-prolyl cis-trans isomerase activity"/>
    <property type="evidence" value="ECO:0007669"/>
    <property type="project" value="UniProtKB-KW"/>
</dbReference>
<evidence type="ECO:0000256" key="8">
    <source>
        <dbReference type="SAM" id="Phobius"/>
    </source>
</evidence>
<dbReference type="SUPFAM" id="SSF109998">
    <property type="entry name" value="Triger factor/SurA peptide-binding domain-like"/>
    <property type="match status" value="2"/>
</dbReference>
<dbReference type="AlphaFoldDB" id="Q9RY79"/>
<dbReference type="InParanoid" id="Q9RY79"/>
<keyword evidence="3" id="KW-0732">Signal</keyword>
<dbReference type="Pfam" id="PF13145">
    <property type="entry name" value="Rotamase_2"/>
    <property type="match status" value="2"/>
</dbReference>
<evidence type="ECO:0000259" key="9">
    <source>
        <dbReference type="PROSITE" id="PS50198"/>
    </source>
</evidence>
<keyword evidence="5 6" id="KW-0413">Isomerase</keyword>
<dbReference type="STRING" id="243230.DR_0071"/>
<sequence length="677" mass="73454">MQAGRPAGCGARNRARRQAKQGESVNKKTAVNGLLIGLSVLLVAGMAYQFTPNVGSLFNRQEGTPVIKVNGDAVTAEQLESARRASPLLADEPGSVLADDAKVYLVSQAIDRGAVLSGLKDVQVSRADVNAEVQKVRESNKLTDNKAWTDALQSNGLTDASFRTQVRQQLAYQRKTDELRKAVPAPTDAELKAYYDLNKSKYQAEPQIVGRQIVVTDKAKAQSLLAQARGGADFAVLASANSTENKDRGGALAPLDGNQPRPVLQAALPTAVGEAAFRLKNGGLTDVIESGGKFYIVKVEKFLPGQPKTFEQAKTDVVSAVRQQKQNAALEKWSDDLRKNAQVEYVDPTWKVENPTVASVAGHNIPYSDVVAQVMNNQQIAGLIGQLPAEQLPTLLNKTFKPQVVQQLIQGYAAPNIAQKLGLSLSGSRQEIAQQLAAYGARDVKVSDADVQKYYRENVKQYEVPASATLDEASFKDKNQAAAFRADWNGQGDFVTAASKAGGTVSERGQVSPTADQTTGAVSPLTAAAFGQNLRSVGAGSLTPVVPVGDRFSVGYVRDLVRPTTRPLSEVGDEIRQGLLSSKQAEAGQAFLDKQVSALSPKNNLDQVLEAQAKPSRRRLPKPKRPRRRRRERRPPQMRREAALPRHRPSPPKRRRPTKPQQSRHPPTPELEHLPEK</sequence>
<evidence type="ECO:0000256" key="3">
    <source>
        <dbReference type="ARBA" id="ARBA00022729"/>
    </source>
</evidence>
<dbReference type="EnsemblBacteria" id="AAF09662">
    <property type="protein sequence ID" value="AAF09662"/>
    <property type="gene ID" value="DR_0071"/>
</dbReference>
<feature type="compositionally biased region" description="Basic residues" evidence="7">
    <location>
        <begin position="645"/>
        <end position="658"/>
    </location>
</feature>
<feature type="domain" description="PpiC" evidence="9">
    <location>
        <begin position="205"/>
        <end position="301"/>
    </location>
</feature>
<dbReference type="InterPro" id="IPR027304">
    <property type="entry name" value="Trigger_fact/SurA_dom_sf"/>
</dbReference>
<evidence type="ECO:0000256" key="1">
    <source>
        <dbReference type="ARBA" id="ARBA00000971"/>
    </source>
</evidence>
<feature type="region of interest" description="Disordered" evidence="7">
    <location>
        <begin position="608"/>
        <end position="677"/>
    </location>
</feature>
<dbReference type="HOGENOM" id="CLU_420182_0_0_0"/>